<feature type="compositionally biased region" description="Basic and acidic residues" evidence="1">
    <location>
        <begin position="16"/>
        <end position="25"/>
    </location>
</feature>
<organism evidence="2">
    <name type="scientific">Variovorax paradoxus</name>
    <dbReference type="NCBI Taxonomy" id="34073"/>
    <lineage>
        <taxon>Bacteria</taxon>
        <taxon>Pseudomonadati</taxon>
        <taxon>Pseudomonadota</taxon>
        <taxon>Betaproteobacteria</taxon>
        <taxon>Burkholderiales</taxon>
        <taxon>Comamonadaceae</taxon>
        <taxon>Variovorax</taxon>
    </lineage>
</organism>
<sequence length="130" mass="14421">MATGTKTNANGSARSRHGDASETREVVRDFKKAVNMTPSRLVHWLETDDSRAVGFKGGGTGESVGHRSGRRIVRLLGKSQDDLTSGDIAHMRKVVGYVHRHMAQRPEGDVRDTAWRHSLMNWGHDPLHKA</sequence>
<protein>
    <recommendedName>
        <fullName evidence="3">DNA-binding protein</fullName>
    </recommendedName>
</protein>
<gene>
    <name evidence="2" type="ORF">VVAX_06434</name>
</gene>
<evidence type="ECO:0000313" key="2">
    <source>
        <dbReference type="EMBL" id="CAA2110168.1"/>
    </source>
</evidence>
<dbReference type="EMBL" id="LR743508">
    <property type="protein sequence ID" value="CAA2110168.1"/>
    <property type="molecule type" value="Genomic_DNA"/>
</dbReference>
<evidence type="ECO:0000256" key="1">
    <source>
        <dbReference type="SAM" id="MobiDB-lite"/>
    </source>
</evidence>
<reference evidence="2" key="1">
    <citation type="submission" date="2019-12" db="EMBL/GenBank/DDBJ databases">
        <authorList>
            <person name="Cremers G."/>
        </authorList>
    </citation>
    <scope>NUCLEOTIDE SEQUENCE</scope>
    <source>
        <strain evidence="2">Vvax</strain>
    </source>
</reference>
<name>A0A679JLP6_VARPD</name>
<evidence type="ECO:0008006" key="3">
    <source>
        <dbReference type="Google" id="ProtNLM"/>
    </source>
</evidence>
<accession>A0A679JLP6</accession>
<feature type="region of interest" description="Disordered" evidence="1">
    <location>
        <begin position="1"/>
        <end position="25"/>
    </location>
</feature>
<dbReference type="Pfam" id="PF11338">
    <property type="entry name" value="DUF3140"/>
    <property type="match status" value="1"/>
</dbReference>
<dbReference type="AlphaFoldDB" id="A0A679JLP6"/>
<proteinExistence type="predicted"/>
<feature type="compositionally biased region" description="Polar residues" evidence="1">
    <location>
        <begin position="1"/>
        <end position="13"/>
    </location>
</feature>
<dbReference type="RefSeq" id="WP_339094507.1">
    <property type="nucleotide sequence ID" value="NZ_LR743508.1"/>
</dbReference>
<dbReference type="PANTHER" id="PTHR40630:SF1">
    <property type="entry name" value="DNA-BINDING PROTEIN"/>
    <property type="match status" value="1"/>
</dbReference>
<dbReference type="InterPro" id="IPR021487">
    <property type="entry name" value="DUF3140"/>
</dbReference>
<dbReference type="PANTHER" id="PTHR40630">
    <property type="entry name" value="POSSIBLE DNA-BINDING PROTEIN"/>
    <property type="match status" value="1"/>
</dbReference>